<name>A0A843VYH2_COLES</name>
<keyword evidence="3" id="KW-1185">Reference proteome</keyword>
<proteinExistence type="predicted"/>
<accession>A0A843VYH2</accession>
<feature type="region of interest" description="Disordered" evidence="1">
    <location>
        <begin position="1"/>
        <end position="21"/>
    </location>
</feature>
<dbReference type="EMBL" id="NMUH01002860">
    <property type="protein sequence ID" value="MQM02472.1"/>
    <property type="molecule type" value="Genomic_DNA"/>
</dbReference>
<comment type="caution">
    <text evidence="2">The sequence shown here is derived from an EMBL/GenBank/DDBJ whole genome shotgun (WGS) entry which is preliminary data.</text>
</comment>
<organism evidence="2 3">
    <name type="scientific">Colocasia esculenta</name>
    <name type="common">Wild taro</name>
    <name type="synonym">Arum esculentum</name>
    <dbReference type="NCBI Taxonomy" id="4460"/>
    <lineage>
        <taxon>Eukaryota</taxon>
        <taxon>Viridiplantae</taxon>
        <taxon>Streptophyta</taxon>
        <taxon>Embryophyta</taxon>
        <taxon>Tracheophyta</taxon>
        <taxon>Spermatophyta</taxon>
        <taxon>Magnoliopsida</taxon>
        <taxon>Liliopsida</taxon>
        <taxon>Araceae</taxon>
        <taxon>Aroideae</taxon>
        <taxon>Colocasieae</taxon>
        <taxon>Colocasia</taxon>
    </lineage>
</organism>
<dbReference type="AlphaFoldDB" id="A0A843VYH2"/>
<gene>
    <name evidence="2" type="ORF">Taro_035233</name>
</gene>
<dbReference type="Proteomes" id="UP000652761">
    <property type="component" value="Unassembled WGS sequence"/>
</dbReference>
<protein>
    <submittedName>
        <fullName evidence="2">Uncharacterized protein</fullName>
    </submittedName>
</protein>
<evidence type="ECO:0000313" key="3">
    <source>
        <dbReference type="Proteomes" id="UP000652761"/>
    </source>
</evidence>
<evidence type="ECO:0000256" key="1">
    <source>
        <dbReference type="SAM" id="MobiDB-lite"/>
    </source>
</evidence>
<sequence length="149" mass="17061">MGRRPTRRNQPPHFTDERAHYSQSQILPVSGNAEKLAHIQHMEKAFHNAKDAELDQSLFQRIAREMNVASRLTGHRAIQWRQVKVWHERHVVRSSSPAVMSNVQVSLPDFSLSNNTPESSSDIHRGDTFKVIFEHNSLSINLFSLQLTG</sequence>
<reference evidence="2" key="1">
    <citation type="submission" date="2017-07" db="EMBL/GenBank/DDBJ databases">
        <title>Taro Niue Genome Assembly and Annotation.</title>
        <authorList>
            <person name="Atibalentja N."/>
            <person name="Keating K."/>
            <person name="Fields C.J."/>
        </authorList>
    </citation>
    <scope>NUCLEOTIDE SEQUENCE</scope>
    <source>
        <strain evidence="2">Niue_2</strain>
        <tissue evidence="2">Leaf</tissue>
    </source>
</reference>
<evidence type="ECO:0000313" key="2">
    <source>
        <dbReference type="EMBL" id="MQM02472.1"/>
    </source>
</evidence>